<organism evidence="8 9">
    <name type="scientific">Cardiosporidium cionae</name>
    <dbReference type="NCBI Taxonomy" id="476202"/>
    <lineage>
        <taxon>Eukaryota</taxon>
        <taxon>Sar</taxon>
        <taxon>Alveolata</taxon>
        <taxon>Apicomplexa</taxon>
        <taxon>Aconoidasida</taxon>
        <taxon>Nephromycida</taxon>
        <taxon>Cardiosporidium</taxon>
    </lineage>
</organism>
<dbReference type="InterPro" id="IPR049730">
    <property type="entry name" value="SNF2/RAD54-like_C"/>
</dbReference>
<dbReference type="CDD" id="cd18010">
    <property type="entry name" value="DEXHc_HARP_SMARCAL1"/>
    <property type="match status" value="1"/>
</dbReference>
<protein>
    <submittedName>
        <fullName evidence="8">SWI2/SNF2-containing protein</fullName>
    </submittedName>
</protein>
<gene>
    <name evidence="8" type="ORF">IE077_002356</name>
</gene>
<evidence type="ECO:0000256" key="4">
    <source>
        <dbReference type="ARBA" id="ARBA00022840"/>
    </source>
</evidence>
<comment type="caution">
    <text evidence="8">The sequence shown here is derived from an EMBL/GenBank/DDBJ whole genome shotgun (WGS) entry which is preliminary data.</text>
</comment>
<keyword evidence="2" id="KW-0378">Hydrolase</keyword>
<keyword evidence="3" id="KW-0347">Helicase</keyword>
<dbReference type="PROSITE" id="PS51194">
    <property type="entry name" value="HELICASE_CTER"/>
    <property type="match status" value="1"/>
</dbReference>
<feature type="compositionally biased region" description="Basic and acidic residues" evidence="5">
    <location>
        <begin position="325"/>
        <end position="337"/>
    </location>
</feature>
<feature type="compositionally biased region" description="Low complexity" evidence="5">
    <location>
        <begin position="312"/>
        <end position="321"/>
    </location>
</feature>
<keyword evidence="9" id="KW-1185">Reference proteome</keyword>
<accession>A0ABQ7JB39</accession>
<dbReference type="Pfam" id="PF00176">
    <property type="entry name" value="SNF2-rel_dom"/>
    <property type="match status" value="1"/>
</dbReference>
<evidence type="ECO:0000313" key="9">
    <source>
        <dbReference type="Proteomes" id="UP000823046"/>
    </source>
</evidence>
<keyword evidence="4" id="KW-0067">ATP-binding</keyword>
<evidence type="ECO:0000256" key="3">
    <source>
        <dbReference type="ARBA" id="ARBA00022806"/>
    </source>
</evidence>
<dbReference type="Gene3D" id="3.40.50.300">
    <property type="entry name" value="P-loop containing nucleotide triphosphate hydrolases"/>
    <property type="match status" value="1"/>
</dbReference>
<feature type="region of interest" description="Disordered" evidence="5">
    <location>
        <begin position="300"/>
        <end position="338"/>
    </location>
</feature>
<sequence length="986" mass="110858">MSYTAGQIRLHFSVRSLYAFISPSRTSLSVGGFGLRGMELPLRVELSSVPSLNGDTPAVFAFGKHRSKTFHEVAVQHPDYAQWACRIPNPTGQLREFVLFVKSQHPCLFTKSQSDERNNSNQEAVLPDRVATPPHERNFPPYVSMASEIVSNPSQPLCHLQASSTTETSIASHTVSTKLPPLRPNPSCTLAPEELAYVASLQPFSPWDPSAPISHTPVEMPHLPQTSFCSPSILPNCLQGEANLGFSQALYPSASSGYSQSPSMRPSTAIPPLPITEKNAYPPTNVAFVDLDSYSYTAQPHGDTPTSLRGYSSSSTSCMTSPLRGSEENAMPKRPREVSSLPTAIAQKRHHFMPKESEVKLRLPLEQNLALELISPTTFKVISQKKSIRSQLAQKWLSILPSSVWKILKDLSPLPKTSNSGMAPITFSSDKYENILQILREHFLYLYFFSLLQNFECELQSIPNFVLRCFPCFLKAASPLALPRKTANILMRESSPQTLERKSLFHRYIGRELEQQLKPFQLEGIEFGLSRNGRVLIGDEMGLGKTLQSLAIAAYYCDDWPLLVVCPSSIRFQWRDQAIRWLPHHLKPQDICVVTSGKTQIPSKIKMVIISYDLISSNSKFQQAYQTIICDESHYLKNIQAKRTQVLTPIVRHSRRAILLSGTPALNKPIELYQQIAVLLPDFGSYQEFAARYCEQQLNWFTKRMEFVGHKHVDELHLFLKNTIMIRRLKKDVQKELPPKLRSRVPIEVPEKEMREIRDKMKFLNSVDEGFSEKFQLKEGPPEPLKSGNKGSQQLISELFTLTGRAKIKGATDYISYLIQADCKFLVFAHHKEMLDALEKQTQKEKITYIRIDGSTDMAKREVYVKKFQSEAQCKVALLSITACGQGLNLTAAGIVVFAELYWVPGQMIQAEDRSHRIGTDFASVDIHYLIAEKTLDENVWKTLTRKWGVMTSTLDGAAEALSAQQVERGSMGVFSLSSSPLENSL</sequence>
<evidence type="ECO:0000256" key="1">
    <source>
        <dbReference type="ARBA" id="ARBA00022741"/>
    </source>
</evidence>
<evidence type="ECO:0000259" key="7">
    <source>
        <dbReference type="PROSITE" id="PS51194"/>
    </source>
</evidence>
<dbReference type="PANTHER" id="PTHR45766:SF3">
    <property type="entry name" value="DNA ANNEALING HELICASE AND ENDONUCLEASE ZRANB3"/>
    <property type="match status" value="1"/>
</dbReference>
<evidence type="ECO:0000256" key="2">
    <source>
        <dbReference type="ARBA" id="ARBA00022801"/>
    </source>
</evidence>
<proteinExistence type="predicted"/>
<dbReference type="Gene3D" id="3.40.50.10810">
    <property type="entry name" value="Tandem AAA-ATPase domain"/>
    <property type="match status" value="1"/>
</dbReference>
<feature type="domain" description="Helicase C-terminal" evidence="7">
    <location>
        <begin position="810"/>
        <end position="963"/>
    </location>
</feature>
<dbReference type="PANTHER" id="PTHR45766">
    <property type="entry name" value="DNA ANNEALING HELICASE AND ENDONUCLEASE ZRANB3 FAMILY MEMBER"/>
    <property type="match status" value="1"/>
</dbReference>
<dbReference type="Pfam" id="PF00271">
    <property type="entry name" value="Helicase_C"/>
    <property type="match status" value="1"/>
</dbReference>
<dbReference type="Proteomes" id="UP000823046">
    <property type="component" value="Unassembled WGS sequence"/>
</dbReference>
<dbReference type="InterPro" id="IPR000330">
    <property type="entry name" value="SNF2_N"/>
</dbReference>
<dbReference type="EMBL" id="JADAQX010000218">
    <property type="protein sequence ID" value="KAF8821191.1"/>
    <property type="molecule type" value="Genomic_DNA"/>
</dbReference>
<dbReference type="InterPro" id="IPR038718">
    <property type="entry name" value="SNF2-like_sf"/>
</dbReference>
<dbReference type="CDD" id="cd18793">
    <property type="entry name" value="SF2_C_SNF"/>
    <property type="match status" value="1"/>
</dbReference>
<reference evidence="8 9" key="1">
    <citation type="journal article" date="2020" name="bioRxiv">
        <title>Metabolic contributions of an alphaproteobacterial endosymbiont in the apicomplexan Cardiosporidium cionae.</title>
        <authorList>
            <person name="Hunter E.S."/>
            <person name="Paight C.J."/>
            <person name="Lane C.E."/>
        </authorList>
    </citation>
    <scope>NUCLEOTIDE SEQUENCE [LARGE SCALE GENOMIC DNA]</scope>
    <source>
        <strain evidence="8">ESH_2018</strain>
    </source>
</reference>
<evidence type="ECO:0000259" key="6">
    <source>
        <dbReference type="PROSITE" id="PS51192"/>
    </source>
</evidence>
<dbReference type="SMART" id="SM00490">
    <property type="entry name" value="HELICc"/>
    <property type="match status" value="1"/>
</dbReference>
<feature type="compositionally biased region" description="Polar residues" evidence="5">
    <location>
        <begin position="300"/>
        <end position="311"/>
    </location>
</feature>
<dbReference type="SMART" id="SM00487">
    <property type="entry name" value="DEXDc"/>
    <property type="match status" value="1"/>
</dbReference>
<dbReference type="SUPFAM" id="SSF52540">
    <property type="entry name" value="P-loop containing nucleoside triphosphate hydrolases"/>
    <property type="match status" value="2"/>
</dbReference>
<evidence type="ECO:0000256" key="5">
    <source>
        <dbReference type="SAM" id="MobiDB-lite"/>
    </source>
</evidence>
<name>A0ABQ7JB39_9APIC</name>
<dbReference type="InterPro" id="IPR014001">
    <property type="entry name" value="Helicase_ATP-bd"/>
</dbReference>
<dbReference type="InterPro" id="IPR027417">
    <property type="entry name" value="P-loop_NTPase"/>
</dbReference>
<feature type="domain" description="Helicase ATP-binding" evidence="6">
    <location>
        <begin position="526"/>
        <end position="682"/>
    </location>
</feature>
<evidence type="ECO:0000313" key="8">
    <source>
        <dbReference type="EMBL" id="KAF8821191.1"/>
    </source>
</evidence>
<dbReference type="InterPro" id="IPR001650">
    <property type="entry name" value="Helicase_C-like"/>
</dbReference>
<keyword evidence="1" id="KW-0547">Nucleotide-binding</keyword>
<dbReference type="PROSITE" id="PS51192">
    <property type="entry name" value="HELICASE_ATP_BIND_1"/>
    <property type="match status" value="1"/>
</dbReference>